<accession>A0A8E2JP15</accession>
<dbReference type="Proteomes" id="UP000250140">
    <property type="component" value="Unassembled WGS sequence"/>
</dbReference>
<dbReference type="GO" id="GO:0016620">
    <property type="term" value="F:oxidoreductase activity, acting on the aldehyde or oxo group of donors, NAD or NADP as acceptor"/>
    <property type="evidence" value="ECO:0007669"/>
    <property type="project" value="InterPro"/>
</dbReference>
<feature type="non-terminal residue" evidence="1">
    <location>
        <position position="1"/>
    </location>
</feature>
<dbReference type="InterPro" id="IPR016162">
    <property type="entry name" value="Ald_DH_N"/>
</dbReference>
<gene>
    <name evidence="1" type="ORF">AOQ84DRAFT_302058</name>
</gene>
<name>A0A8E2JP15_9PEZI</name>
<evidence type="ECO:0000313" key="1">
    <source>
        <dbReference type="EMBL" id="OCL03814.1"/>
    </source>
</evidence>
<keyword evidence="2" id="KW-1185">Reference proteome</keyword>
<dbReference type="Gene3D" id="3.40.309.10">
    <property type="entry name" value="Aldehyde Dehydrogenase, Chain A, domain 2"/>
    <property type="match status" value="1"/>
</dbReference>
<organism evidence="1 2">
    <name type="scientific">Glonium stellatum</name>
    <dbReference type="NCBI Taxonomy" id="574774"/>
    <lineage>
        <taxon>Eukaryota</taxon>
        <taxon>Fungi</taxon>
        <taxon>Dikarya</taxon>
        <taxon>Ascomycota</taxon>
        <taxon>Pezizomycotina</taxon>
        <taxon>Dothideomycetes</taxon>
        <taxon>Pleosporomycetidae</taxon>
        <taxon>Gloniales</taxon>
        <taxon>Gloniaceae</taxon>
        <taxon>Glonium</taxon>
    </lineage>
</organism>
<evidence type="ECO:0000313" key="2">
    <source>
        <dbReference type="Proteomes" id="UP000250140"/>
    </source>
</evidence>
<proteinExistence type="predicted"/>
<evidence type="ECO:0008006" key="3">
    <source>
        <dbReference type="Google" id="ProtNLM"/>
    </source>
</evidence>
<sequence>IVDNTQSSGITIDNSMIHGSVKGAPFGGVGEACYGYYHGIHGINVFSHLRTTINSPS</sequence>
<protein>
    <recommendedName>
        <fullName evidence="3">Aldehyde dehydrogenase</fullName>
    </recommendedName>
</protein>
<dbReference type="InterPro" id="IPR016161">
    <property type="entry name" value="Ald_DH/histidinol_DH"/>
</dbReference>
<dbReference type="InterPro" id="IPR016163">
    <property type="entry name" value="Ald_DH_C"/>
</dbReference>
<dbReference type="EMBL" id="KV750676">
    <property type="protein sequence ID" value="OCL03814.1"/>
    <property type="molecule type" value="Genomic_DNA"/>
</dbReference>
<dbReference type="SUPFAM" id="SSF53720">
    <property type="entry name" value="ALDH-like"/>
    <property type="match status" value="1"/>
</dbReference>
<reference evidence="1 2" key="1">
    <citation type="journal article" date="2016" name="Nat. Commun.">
        <title>Ectomycorrhizal ecology is imprinted in the genome of the dominant symbiotic fungus Cenococcum geophilum.</title>
        <authorList>
            <consortium name="DOE Joint Genome Institute"/>
            <person name="Peter M."/>
            <person name="Kohler A."/>
            <person name="Ohm R.A."/>
            <person name="Kuo A."/>
            <person name="Krutzmann J."/>
            <person name="Morin E."/>
            <person name="Arend M."/>
            <person name="Barry K.W."/>
            <person name="Binder M."/>
            <person name="Choi C."/>
            <person name="Clum A."/>
            <person name="Copeland A."/>
            <person name="Grisel N."/>
            <person name="Haridas S."/>
            <person name="Kipfer T."/>
            <person name="LaButti K."/>
            <person name="Lindquist E."/>
            <person name="Lipzen A."/>
            <person name="Maire R."/>
            <person name="Meier B."/>
            <person name="Mihaltcheva S."/>
            <person name="Molinier V."/>
            <person name="Murat C."/>
            <person name="Poggeler S."/>
            <person name="Quandt C.A."/>
            <person name="Sperisen C."/>
            <person name="Tritt A."/>
            <person name="Tisserant E."/>
            <person name="Crous P.W."/>
            <person name="Henrissat B."/>
            <person name="Nehls U."/>
            <person name="Egli S."/>
            <person name="Spatafora J.W."/>
            <person name="Grigoriev I.V."/>
            <person name="Martin F.M."/>
        </authorList>
    </citation>
    <scope>NUCLEOTIDE SEQUENCE [LARGE SCALE GENOMIC DNA]</scope>
    <source>
        <strain evidence="1 2">CBS 207.34</strain>
    </source>
</reference>
<dbReference type="Gene3D" id="3.40.605.10">
    <property type="entry name" value="Aldehyde Dehydrogenase, Chain A, domain 1"/>
    <property type="match status" value="1"/>
</dbReference>
<dbReference type="OrthoDB" id="440325at2759"/>
<dbReference type="AlphaFoldDB" id="A0A8E2JP15"/>